<name>A0A7S0NLY0_MICPS</name>
<keyword evidence="2" id="KW-0663">Pyridoxal phosphate</keyword>
<evidence type="ECO:0000256" key="2">
    <source>
        <dbReference type="ARBA" id="ARBA00022898"/>
    </source>
</evidence>
<dbReference type="Gene3D" id="3.90.1410.10">
    <property type="entry name" value="set domain protein methyltransferase, domain 1"/>
    <property type="match status" value="1"/>
</dbReference>
<comment type="cofactor">
    <cofactor evidence="1">
        <name>pyridoxal 5'-phosphate</name>
        <dbReference type="ChEBI" id="CHEBI:597326"/>
    </cofactor>
</comment>
<dbReference type="GO" id="GO:0030170">
    <property type="term" value="F:pyridoxal phosphate binding"/>
    <property type="evidence" value="ECO:0007669"/>
    <property type="project" value="InterPro"/>
</dbReference>
<dbReference type="AlphaFoldDB" id="A0A7S0NLY0"/>
<evidence type="ECO:0000256" key="1">
    <source>
        <dbReference type="ARBA" id="ARBA00001933"/>
    </source>
</evidence>
<proteinExistence type="predicted"/>
<dbReference type="SUPFAM" id="SSF53383">
    <property type="entry name" value="PLP-dependent transferases"/>
    <property type="match status" value="1"/>
</dbReference>
<dbReference type="PANTHER" id="PTHR11808">
    <property type="entry name" value="TRANS-SULFURATION ENZYME FAMILY MEMBER"/>
    <property type="match status" value="1"/>
</dbReference>
<evidence type="ECO:0000313" key="3">
    <source>
        <dbReference type="EMBL" id="CAD8520740.1"/>
    </source>
</evidence>
<organism evidence="3">
    <name type="scientific">Micromonas pusilla</name>
    <name type="common">Picoplanktonic green alga</name>
    <name type="synonym">Chromulina pusilla</name>
    <dbReference type="NCBI Taxonomy" id="38833"/>
    <lineage>
        <taxon>Eukaryota</taxon>
        <taxon>Viridiplantae</taxon>
        <taxon>Chlorophyta</taxon>
        <taxon>Mamiellophyceae</taxon>
        <taxon>Mamiellales</taxon>
        <taxon>Mamiellaceae</taxon>
        <taxon>Micromonas</taxon>
    </lineage>
</organism>
<dbReference type="InterPro" id="IPR015421">
    <property type="entry name" value="PyrdxlP-dep_Trfase_major"/>
</dbReference>
<dbReference type="EMBL" id="HBEQ01010155">
    <property type="protein sequence ID" value="CAD8520740.1"/>
    <property type="molecule type" value="Transcribed_RNA"/>
</dbReference>
<dbReference type="InterPro" id="IPR000277">
    <property type="entry name" value="Cys/Met-Metab_PyrdxlP-dep_enz"/>
</dbReference>
<dbReference type="InterPro" id="IPR046341">
    <property type="entry name" value="SET_dom_sf"/>
</dbReference>
<gene>
    <name evidence="3" type="ORF">MCOM1403_LOCUS8166</name>
</gene>
<dbReference type="GO" id="GO:0019343">
    <property type="term" value="P:cysteine biosynthetic process via cystathionine"/>
    <property type="evidence" value="ECO:0007669"/>
    <property type="project" value="TreeGrafter"/>
</dbReference>
<dbReference type="PROSITE" id="PS00868">
    <property type="entry name" value="CYS_MET_METAB_PP"/>
    <property type="match status" value="1"/>
</dbReference>
<dbReference type="GO" id="GO:0005737">
    <property type="term" value="C:cytoplasm"/>
    <property type="evidence" value="ECO:0007669"/>
    <property type="project" value="TreeGrafter"/>
</dbReference>
<dbReference type="Gene3D" id="3.90.1150.10">
    <property type="entry name" value="Aspartate Aminotransferase, domain 1"/>
    <property type="match status" value="1"/>
</dbReference>
<dbReference type="Pfam" id="PF01053">
    <property type="entry name" value="Cys_Met_Meta_PP"/>
    <property type="match status" value="1"/>
</dbReference>
<dbReference type="InterPro" id="IPR015424">
    <property type="entry name" value="PyrdxlP-dep_Trfase"/>
</dbReference>
<dbReference type="InterPro" id="IPR015422">
    <property type="entry name" value="PyrdxlP-dep_Trfase_small"/>
</dbReference>
<dbReference type="Gene3D" id="3.40.640.10">
    <property type="entry name" value="Type I PLP-dependent aspartate aminotransferase-like (Major domain)"/>
    <property type="match status" value="1"/>
</dbReference>
<accession>A0A7S0NLY0</accession>
<dbReference type="SUPFAM" id="SSF82199">
    <property type="entry name" value="SET domain"/>
    <property type="match status" value="1"/>
</dbReference>
<protein>
    <recommendedName>
        <fullName evidence="4">Cystathionine gamma-synthase</fullName>
    </recommendedName>
</protein>
<sequence length="710" mass="76219">MGIDRYHYAVYAKRNLAVDTPVVTAIPKAACLSARTCSVAETLREARLGGGLALNIAIMHERSLGEGSRWAGYFAVLPARGERTLPMFWTSAQLAHLRGTDLLRHVTEDAESMRLDFRENVVDGLCVTHPDAFPPGKHTLEAYMEAASLAASRAFFIGEECGEALVPWADMFNHKTDGERVHVLGADDDDDDGRITTVESAPAHPGKNVYARPDNPTYVQAEAVIAALDGGVGCALFSSGMAAACGLATALLKHGDRCVFPRHSYFACREYFRQHCARIGCEFRLYDCRKGRLHEHLNEGADPRTDEELWRTEGSSVETAIGTDGKTKLVWIETPANPTWDVTDVRRVCDRAHAFGASVCVDNTVLTPLCCAPIRLGADFVMHSATKYLNGHSDVVAGAVVAAVDDERWGAVKSARAMNGGILGSFEAWLLLRGMRTLHVRVQRQCESALYLAKRLAAHKNVSVCLYQGLASHPGHDVATAQSTDGVSFGGMMSMRVKGGADAAKSVCGLCKIWVPATSLGGVESLIEHRATLEGGCLGGDSGVPDDLLRLSVGLEDPEDLWIDLKEALEGKKRKDSDYFPDLAGAKPDAAAAAAAEFDRKRKAESAAIAGKRGHHKDRVRVTVDGVGAPVGNVCRRGCAGRGVPVSDKSVHAKVKGVSYCARSDGAFPDWLRARFPGISLDDVEAAVAARPELRWGERLPPATANGGGE</sequence>
<dbReference type="PANTHER" id="PTHR11808:SF85">
    <property type="entry name" value="CYSTATHIONINE GAMMA-LYASE-RELATED"/>
    <property type="match status" value="1"/>
</dbReference>
<dbReference type="InterPro" id="IPR054542">
    <property type="entry name" value="Cys_met_metab_PP"/>
</dbReference>
<evidence type="ECO:0008006" key="4">
    <source>
        <dbReference type="Google" id="ProtNLM"/>
    </source>
</evidence>
<dbReference type="GO" id="GO:0004123">
    <property type="term" value="F:cystathionine gamma-lyase activity"/>
    <property type="evidence" value="ECO:0007669"/>
    <property type="project" value="TreeGrafter"/>
</dbReference>
<dbReference type="GO" id="GO:0019346">
    <property type="term" value="P:transsulfuration"/>
    <property type="evidence" value="ECO:0007669"/>
    <property type="project" value="InterPro"/>
</dbReference>
<reference evidence="3" key="1">
    <citation type="submission" date="2021-01" db="EMBL/GenBank/DDBJ databases">
        <authorList>
            <person name="Corre E."/>
            <person name="Pelletier E."/>
            <person name="Niang G."/>
            <person name="Scheremetjew M."/>
            <person name="Finn R."/>
            <person name="Kale V."/>
            <person name="Holt S."/>
            <person name="Cochrane G."/>
            <person name="Meng A."/>
            <person name="Brown T."/>
            <person name="Cohen L."/>
        </authorList>
    </citation>
    <scope>NUCLEOTIDE SEQUENCE</scope>
    <source>
        <strain evidence="3">CCMP1723</strain>
    </source>
</reference>